<keyword evidence="1" id="KW-0812">Transmembrane</keyword>
<evidence type="ECO:0000313" key="3">
    <source>
        <dbReference type="Proteomes" id="UP001500909"/>
    </source>
</evidence>
<gene>
    <name evidence="2" type="ORF">GCM10010361_61000</name>
</gene>
<reference evidence="3" key="1">
    <citation type="journal article" date="2019" name="Int. J. Syst. Evol. Microbiol.">
        <title>The Global Catalogue of Microorganisms (GCM) 10K type strain sequencing project: providing services to taxonomists for standard genome sequencing and annotation.</title>
        <authorList>
            <consortium name="The Broad Institute Genomics Platform"/>
            <consortium name="The Broad Institute Genome Sequencing Center for Infectious Disease"/>
            <person name="Wu L."/>
            <person name="Ma J."/>
        </authorList>
    </citation>
    <scope>NUCLEOTIDE SEQUENCE [LARGE SCALE GENOMIC DNA]</scope>
    <source>
        <strain evidence="3">JCM 4805</strain>
    </source>
</reference>
<evidence type="ECO:0000313" key="2">
    <source>
        <dbReference type="EMBL" id="GAA0487897.1"/>
    </source>
</evidence>
<keyword evidence="1" id="KW-0472">Membrane</keyword>
<protein>
    <submittedName>
        <fullName evidence="2">Uncharacterized protein</fullName>
    </submittedName>
</protein>
<keyword evidence="3" id="KW-1185">Reference proteome</keyword>
<keyword evidence="1" id="KW-1133">Transmembrane helix</keyword>
<accession>A0ABP3KVQ4</accession>
<dbReference type="Proteomes" id="UP001500909">
    <property type="component" value="Unassembled WGS sequence"/>
</dbReference>
<evidence type="ECO:0000256" key="1">
    <source>
        <dbReference type="SAM" id="Phobius"/>
    </source>
</evidence>
<proteinExistence type="predicted"/>
<name>A0ABP3KVQ4_9ACTN</name>
<sequence length="43" mass="4591">MLWSDPSDDPSEELRKAEAMLRRAGIVLAVAAVLLLLLLGLSG</sequence>
<comment type="caution">
    <text evidence="2">The sequence shown here is derived from an EMBL/GenBank/DDBJ whole genome shotgun (WGS) entry which is preliminary data.</text>
</comment>
<dbReference type="Pfam" id="PF26627">
    <property type="entry name" value="MmpB"/>
    <property type="match status" value="1"/>
</dbReference>
<organism evidence="2 3">
    <name type="scientific">Streptomyces olivaceiscleroticus</name>
    <dbReference type="NCBI Taxonomy" id="68245"/>
    <lineage>
        <taxon>Bacteria</taxon>
        <taxon>Bacillati</taxon>
        <taxon>Actinomycetota</taxon>
        <taxon>Actinomycetes</taxon>
        <taxon>Kitasatosporales</taxon>
        <taxon>Streptomycetaceae</taxon>
        <taxon>Streptomyces</taxon>
    </lineage>
</organism>
<dbReference type="NCBIfam" id="NF047320">
    <property type="entry name" value="morpho_MmpB"/>
    <property type="match status" value="1"/>
</dbReference>
<feature type="transmembrane region" description="Helical" evidence="1">
    <location>
        <begin position="20"/>
        <end position="41"/>
    </location>
</feature>
<dbReference type="EMBL" id="BAAABY010000045">
    <property type="protein sequence ID" value="GAA0487897.1"/>
    <property type="molecule type" value="Genomic_DNA"/>
</dbReference>
<dbReference type="InterPro" id="IPR058070">
    <property type="entry name" value="MmpB-like"/>
</dbReference>
<dbReference type="RefSeq" id="WP_263301601.1">
    <property type="nucleotide sequence ID" value="NZ_BAAABY010000045.1"/>
</dbReference>